<dbReference type="Pfam" id="PF09972">
    <property type="entry name" value="DUF2207"/>
    <property type="match status" value="1"/>
</dbReference>
<feature type="transmembrane region" description="Helical" evidence="1">
    <location>
        <begin position="384"/>
        <end position="405"/>
    </location>
</feature>
<proteinExistence type="predicted"/>
<sequence>MKNRFFVFFFLLCLAVFAQQERILNFHSDIKIEASSDIQVQEKIKVHAEDINIRRGVFRVLPTIRKKNTGNYKVNYHVSSVLRDGVEEPYSTEVRDGKFYIYIGRKNNFLPAGDYEYQINYTADNQIGYFDTYDEFYWNVNGNYWDFPTDKVSANIVLPHGVKVESTACYTGSYGEDKQDCDIETRDGAVSYKAENLSIGEGLTVAVAFTKGVVMAPAPPSFLERYGITILSIILLIPTLFYCYRTWDKYGRDYPSPVVVPQFNVPNNMSPGTVGMFNDLRVKSSFYSAAIVHLAIKGYLKIEEIVKKGFFADEKYYKLIQLKEPDGNLPDEEQYLMEELFHSKTEKIIGKKYDKDLSESVQAFRDSLIVQNDYLIRKGANLKLLTLPILLVFGLNLALIAFCYINEYKDGGFEDTLGFSIVSLVATLFLLTIPAFVRNFSAVIVLYSISSIFLVGVSVLYLLGMGEDFYFLSIPRLLVSIGLSVLLFYRILIKRPSIELLKIQSLIKGLRMYLGFAEEKKLQYFNPPKLTPEVFEEMLPYAMVLGTDGVWGKKFQKMVEAGVVPKDYEPTWYAGNFYNFNAFTYGLNSGLAQSVTTSITPPQSSSSGSFGSGSFGGGFSGGGGGGGGGGGW</sequence>
<feature type="signal peptide" evidence="2">
    <location>
        <begin position="1"/>
        <end position="18"/>
    </location>
</feature>
<keyword evidence="2" id="KW-0732">Signal</keyword>
<dbReference type="EMBL" id="CP035107">
    <property type="protein sequence ID" value="QAR31294.1"/>
    <property type="molecule type" value="Genomic_DNA"/>
</dbReference>
<evidence type="ECO:0000259" key="4">
    <source>
        <dbReference type="Pfam" id="PF20990"/>
    </source>
</evidence>
<evidence type="ECO:0000259" key="3">
    <source>
        <dbReference type="Pfam" id="PF09972"/>
    </source>
</evidence>
<dbReference type="RefSeq" id="WP_128501730.1">
    <property type="nucleotide sequence ID" value="NZ_CP035107.1"/>
</dbReference>
<keyword evidence="1" id="KW-0472">Membrane</keyword>
<organism evidence="5 6">
    <name type="scientific">Ornithobacterium rhinotracheale</name>
    <dbReference type="NCBI Taxonomy" id="28251"/>
    <lineage>
        <taxon>Bacteria</taxon>
        <taxon>Pseudomonadati</taxon>
        <taxon>Bacteroidota</taxon>
        <taxon>Flavobacteriia</taxon>
        <taxon>Flavobacteriales</taxon>
        <taxon>Weeksellaceae</taxon>
        <taxon>Ornithobacterium</taxon>
    </lineage>
</organism>
<gene>
    <name evidence="5" type="ORF">EQP59_08070</name>
</gene>
<keyword evidence="1" id="KW-1133">Transmembrane helix</keyword>
<feature type="domain" description="Predicted membrane protein YciQ-like C-terminal" evidence="4">
    <location>
        <begin position="263"/>
        <end position="555"/>
    </location>
</feature>
<dbReference type="InterPro" id="IPR018702">
    <property type="entry name" value="DUF2207"/>
</dbReference>
<feature type="transmembrane region" description="Helical" evidence="1">
    <location>
        <begin position="226"/>
        <end position="244"/>
    </location>
</feature>
<evidence type="ECO:0000313" key="6">
    <source>
        <dbReference type="Proteomes" id="UP000287701"/>
    </source>
</evidence>
<dbReference type="InterPro" id="IPR048389">
    <property type="entry name" value="YciQ-like_C"/>
</dbReference>
<feature type="chain" id="PRO_5018754152" evidence="2">
    <location>
        <begin position="19"/>
        <end position="632"/>
    </location>
</feature>
<evidence type="ECO:0000256" key="1">
    <source>
        <dbReference type="SAM" id="Phobius"/>
    </source>
</evidence>
<dbReference type="Pfam" id="PF20990">
    <property type="entry name" value="DUF2207_C"/>
    <property type="match status" value="1"/>
</dbReference>
<dbReference type="AlphaFoldDB" id="A0A3R5X082"/>
<dbReference type="Proteomes" id="UP000287701">
    <property type="component" value="Chromosome"/>
</dbReference>
<keyword evidence="1" id="KW-0812">Transmembrane</keyword>
<feature type="transmembrane region" description="Helical" evidence="1">
    <location>
        <begin position="417"/>
        <end position="437"/>
    </location>
</feature>
<accession>A0A3R5X082</accession>
<protein>
    <submittedName>
        <fullName evidence="5">DUF2207 domain-containing protein</fullName>
    </submittedName>
</protein>
<reference evidence="5 6" key="1">
    <citation type="submission" date="2019-01" db="EMBL/GenBank/DDBJ databases">
        <title>Whole Genome of Ornithobacterium rhinotracheale FARPER-174b.</title>
        <authorList>
            <person name="Tataje-Lavanda L.A."/>
            <person name="Montalvan A."/>
            <person name="Montesinos R."/>
            <person name="Zimic M."/>
            <person name="Fernandez-Sanchez M."/>
            <person name="Fernandez-Diaz M."/>
        </authorList>
    </citation>
    <scope>NUCLEOTIDE SEQUENCE [LARGE SCALE GENOMIC DNA]</scope>
    <source>
        <strain evidence="5 6">FARPER-174b</strain>
    </source>
</reference>
<evidence type="ECO:0000313" key="5">
    <source>
        <dbReference type="EMBL" id="QAR31294.1"/>
    </source>
</evidence>
<name>A0A3R5X082_ORNRH</name>
<dbReference type="OrthoDB" id="9767603at2"/>
<feature type="domain" description="DUF2207" evidence="3">
    <location>
        <begin position="22"/>
        <end position="209"/>
    </location>
</feature>
<evidence type="ECO:0000256" key="2">
    <source>
        <dbReference type="SAM" id="SignalP"/>
    </source>
</evidence>
<feature type="transmembrane region" description="Helical" evidence="1">
    <location>
        <begin position="469"/>
        <end position="492"/>
    </location>
</feature>
<feature type="transmembrane region" description="Helical" evidence="1">
    <location>
        <begin position="444"/>
        <end position="463"/>
    </location>
</feature>